<comment type="subcellular location">
    <subcellularLocation>
        <location evidence="1">Membrane</location>
    </subcellularLocation>
</comment>
<dbReference type="PROSITE" id="PS50839">
    <property type="entry name" value="CHASE"/>
    <property type="match status" value="1"/>
</dbReference>
<evidence type="ECO:0000259" key="9">
    <source>
        <dbReference type="PROSITE" id="PS50883"/>
    </source>
</evidence>
<dbReference type="GO" id="GO:0016020">
    <property type="term" value="C:membrane"/>
    <property type="evidence" value="ECO:0007669"/>
    <property type="project" value="UniProtKB-SubCell"/>
</dbReference>
<dbReference type="InterPro" id="IPR001633">
    <property type="entry name" value="EAL_dom"/>
</dbReference>
<dbReference type="Pfam" id="PF03924">
    <property type="entry name" value="CHASE"/>
    <property type="match status" value="1"/>
</dbReference>
<dbReference type="Gene3D" id="3.30.70.270">
    <property type="match status" value="1"/>
</dbReference>
<dbReference type="GO" id="GO:0007165">
    <property type="term" value="P:signal transduction"/>
    <property type="evidence" value="ECO:0007669"/>
    <property type="project" value="UniProtKB-ARBA"/>
</dbReference>
<dbReference type="GO" id="GO:0003824">
    <property type="term" value="F:catalytic activity"/>
    <property type="evidence" value="ECO:0007669"/>
    <property type="project" value="UniProtKB-ARBA"/>
</dbReference>
<dbReference type="InterPro" id="IPR042240">
    <property type="entry name" value="CHASE_sf"/>
</dbReference>
<gene>
    <name evidence="11" type="ORF">CGZ75_23240</name>
</gene>
<feature type="transmembrane region" description="Helical" evidence="7">
    <location>
        <begin position="36"/>
        <end position="57"/>
    </location>
</feature>
<name>A0A229NTF1_9BACL</name>
<evidence type="ECO:0000313" key="12">
    <source>
        <dbReference type="Proteomes" id="UP000215145"/>
    </source>
</evidence>
<feature type="domain" description="EAL" evidence="9">
    <location>
        <begin position="539"/>
        <end position="791"/>
    </location>
</feature>
<keyword evidence="2 7" id="KW-0812">Transmembrane</keyword>
<evidence type="ECO:0000256" key="1">
    <source>
        <dbReference type="ARBA" id="ARBA00004370"/>
    </source>
</evidence>
<proteinExistence type="predicted"/>
<dbReference type="InterPro" id="IPR035919">
    <property type="entry name" value="EAL_sf"/>
</dbReference>
<dbReference type="InterPro" id="IPR043128">
    <property type="entry name" value="Rev_trsase/Diguanyl_cyclase"/>
</dbReference>
<keyword evidence="5" id="KW-0175">Coiled coil</keyword>
<feature type="transmembrane region" description="Helical" evidence="7">
    <location>
        <begin position="282"/>
        <end position="300"/>
    </location>
</feature>
<dbReference type="SMART" id="SM00267">
    <property type="entry name" value="GGDEF"/>
    <property type="match status" value="1"/>
</dbReference>
<evidence type="ECO:0000313" key="11">
    <source>
        <dbReference type="EMBL" id="OXM13092.1"/>
    </source>
</evidence>
<dbReference type="AlphaFoldDB" id="A0A229NTF1"/>
<dbReference type="PROSITE" id="PS50887">
    <property type="entry name" value="GGDEF"/>
    <property type="match status" value="1"/>
</dbReference>
<dbReference type="OrthoDB" id="9759607at2"/>
<dbReference type="PANTHER" id="PTHR44757:SF2">
    <property type="entry name" value="BIOFILM ARCHITECTURE MAINTENANCE PROTEIN MBAA"/>
    <property type="match status" value="1"/>
</dbReference>
<dbReference type="CDD" id="cd01949">
    <property type="entry name" value="GGDEF"/>
    <property type="match status" value="1"/>
</dbReference>
<dbReference type="Gene3D" id="3.30.450.350">
    <property type="entry name" value="CHASE domain"/>
    <property type="match status" value="1"/>
</dbReference>
<reference evidence="11 12" key="1">
    <citation type="submission" date="2017-07" db="EMBL/GenBank/DDBJ databases">
        <title>Paenibacillus herberti R33 genome sequencing and assembly.</title>
        <authorList>
            <person name="Su W."/>
        </authorList>
    </citation>
    <scope>NUCLEOTIDE SEQUENCE [LARGE SCALE GENOMIC DNA]</scope>
    <source>
        <strain evidence="11 12">R33</strain>
    </source>
</reference>
<dbReference type="EMBL" id="NMUQ01000004">
    <property type="protein sequence ID" value="OXM13092.1"/>
    <property type="molecule type" value="Genomic_DNA"/>
</dbReference>
<dbReference type="InterPro" id="IPR006189">
    <property type="entry name" value="CHASE_dom"/>
</dbReference>
<dbReference type="InterPro" id="IPR052155">
    <property type="entry name" value="Biofilm_reg_signaling"/>
</dbReference>
<dbReference type="InterPro" id="IPR029787">
    <property type="entry name" value="Nucleotide_cyclase"/>
</dbReference>
<organism evidence="11 12">
    <name type="scientific">Paenibacillus herberti</name>
    <dbReference type="NCBI Taxonomy" id="1619309"/>
    <lineage>
        <taxon>Bacteria</taxon>
        <taxon>Bacillati</taxon>
        <taxon>Bacillota</taxon>
        <taxon>Bacilli</taxon>
        <taxon>Bacillales</taxon>
        <taxon>Paenibacillaceae</taxon>
        <taxon>Paenibacillus</taxon>
    </lineage>
</organism>
<evidence type="ECO:0000256" key="5">
    <source>
        <dbReference type="SAM" id="Coils"/>
    </source>
</evidence>
<dbReference type="InterPro" id="IPR000160">
    <property type="entry name" value="GGDEF_dom"/>
</dbReference>
<dbReference type="CDD" id="cd01948">
    <property type="entry name" value="EAL"/>
    <property type="match status" value="1"/>
</dbReference>
<evidence type="ECO:0000256" key="2">
    <source>
        <dbReference type="ARBA" id="ARBA00022692"/>
    </source>
</evidence>
<dbReference type="FunFam" id="3.20.20.450:FF:000001">
    <property type="entry name" value="Cyclic di-GMP phosphodiesterase yahA"/>
    <property type="match status" value="1"/>
</dbReference>
<dbReference type="SUPFAM" id="SSF55073">
    <property type="entry name" value="Nucleotide cyclase"/>
    <property type="match status" value="1"/>
</dbReference>
<evidence type="ECO:0000256" key="6">
    <source>
        <dbReference type="SAM" id="MobiDB-lite"/>
    </source>
</evidence>
<evidence type="ECO:0000256" key="3">
    <source>
        <dbReference type="ARBA" id="ARBA00022989"/>
    </source>
</evidence>
<dbReference type="Gene3D" id="3.20.20.450">
    <property type="entry name" value="EAL domain"/>
    <property type="match status" value="1"/>
</dbReference>
<keyword evidence="4 7" id="KW-0472">Membrane</keyword>
<dbReference type="Pfam" id="PF00563">
    <property type="entry name" value="EAL"/>
    <property type="match status" value="1"/>
</dbReference>
<evidence type="ECO:0000259" key="8">
    <source>
        <dbReference type="PROSITE" id="PS50839"/>
    </source>
</evidence>
<dbReference type="NCBIfam" id="TIGR00254">
    <property type="entry name" value="GGDEF"/>
    <property type="match status" value="1"/>
</dbReference>
<evidence type="ECO:0008006" key="13">
    <source>
        <dbReference type="Google" id="ProtNLM"/>
    </source>
</evidence>
<accession>A0A229NTF1</accession>
<feature type="coiled-coil region" evidence="5">
    <location>
        <begin position="306"/>
        <end position="354"/>
    </location>
</feature>
<comment type="caution">
    <text evidence="11">The sequence shown here is derived from an EMBL/GenBank/DDBJ whole genome shotgun (WGS) entry which is preliminary data.</text>
</comment>
<dbReference type="SUPFAM" id="SSF141868">
    <property type="entry name" value="EAL domain-like"/>
    <property type="match status" value="1"/>
</dbReference>
<protein>
    <recommendedName>
        <fullName evidence="13">Diguanylate cyclase</fullName>
    </recommendedName>
</protein>
<feature type="domain" description="GGDEF" evidence="10">
    <location>
        <begin position="389"/>
        <end position="530"/>
    </location>
</feature>
<dbReference type="PANTHER" id="PTHR44757">
    <property type="entry name" value="DIGUANYLATE CYCLASE DGCP"/>
    <property type="match status" value="1"/>
</dbReference>
<feature type="region of interest" description="Disordered" evidence="6">
    <location>
        <begin position="786"/>
        <end position="824"/>
    </location>
</feature>
<keyword evidence="3 7" id="KW-1133">Transmembrane helix</keyword>
<evidence type="ECO:0000256" key="7">
    <source>
        <dbReference type="SAM" id="Phobius"/>
    </source>
</evidence>
<sequence>MIVPAYQLEAEPGGSSDVRAAIRRFTAYRKNQLTQWSLLGSVFILLALLISWSTSLYKEQLINEAYKEASVQLSSKANELKLGVERRLLLSESLVAFVGMELRSNGYVDHERFEQFSGHFVPLLPDVRNLSLYPKGVAWYVYPQTGNEHVIGSDLFKDKRPEVRENALRAKELRTVTLIGPVDLLQGGSGLVTRQSVYTEDKFWGFVSVVIDLPEMLDGISKGFRNDLFDVALRVNGQVLLGDPKLFKQNQLSEVVSVPDGKWELAGALKQEKHQMIAMKLWLIRLFALLCMALVLYQVYVQLTSRTKLAEKVSQRTRELQEANEEIEASNEELLAIEEELRAQNRMLESKERDLRYLAYHDPLTGLYNRSFFNLHLKESIAEAERTGTQITLLYLDLDQFKLVNDTFGHIRGDGLLREAAERLTGRKEGQPEPLPDNGPAYFRIGGDEFTVVLPSVPDREEAEGLAAAIIERFRSPFFIQGAEYFLTTSIGIALYPDHGGDAPALTQHADLAMYRAKEEGKNHYRWFDGTVAPESARLMELRNGLRRAMERGEFEVYYQPQIETATGKLSGLEALLRWKHPRLGQISPQQFIPLAEETGLIVEIGEWVLHTACAQNKAWHDAGCPKLRIAVNLSARQFAAPDLVGTVRNVLEQTGLDARFLELEITENMAMKNENLTTLEQLKDMGILLSIDDFGTQHSSLSYLKRLPVSRIKIDRSFVSGIGVDERDEAIIHAMLVIARRLHLSVVAEGVETEPQFGFLEEHNCDEIQGYLFFKPQSAEHIGKVLRDSLPGESRDSRASEDMEDEDLEGEDWKRVGTGRASS</sequence>
<dbReference type="SMART" id="SM00052">
    <property type="entry name" value="EAL"/>
    <property type="match status" value="1"/>
</dbReference>
<dbReference type="Proteomes" id="UP000215145">
    <property type="component" value="Unassembled WGS sequence"/>
</dbReference>
<dbReference type="SMART" id="SM01079">
    <property type="entry name" value="CHASE"/>
    <property type="match status" value="1"/>
</dbReference>
<dbReference type="Pfam" id="PF00990">
    <property type="entry name" value="GGDEF"/>
    <property type="match status" value="1"/>
</dbReference>
<keyword evidence="12" id="KW-1185">Reference proteome</keyword>
<feature type="domain" description="CHASE" evidence="8">
    <location>
        <begin position="140"/>
        <end position="222"/>
    </location>
</feature>
<evidence type="ECO:0000256" key="4">
    <source>
        <dbReference type="ARBA" id="ARBA00023136"/>
    </source>
</evidence>
<dbReference type="PROSITE" id="PS50883">
    <property type="entry name" value="EAL"/>
    <property type="match status" value="1"/>
</dbReference>
<evidence type="ECO:0000259" key="10">
    <source>
        <dbReference type="PROSITE" id="PS50887"/>
    </source>
</evidence>